<keyword evidence="2" id="KW-1185">Reference proteome</keyword>
<proteinExistence type="predicted"/>
<evidence type="ECO:0000313" key="1">
    <source>
        <dbReference type="EMBL" id="ESK97181.1"/>
    </source>
</evidence>
<organism evidence="1 2">
    <name type="scientific">Moniliophthora roreri (strain MCA 2997)</name>
    <name type="common">Cocoa frosty pod rot fungus</name>
    <name type="synonym">Crinipellis roreri</name>
    <dbReference type="NCBI Taxonomy" id="1381753"/>
    <lineage>
        <taxon>Eukaryota</taxon>
        <taxon>Fungi</taxon>
        <taxon>Dikarya</taxon>
        <taxon>Basidiomycota</taxon>
        <taxon>Agaricomycotina</taxon>
        <taxon>Agaricomycetes</taxon>
        <taxon>Agaricomycetidae</taxon>
        <taxon>Agaricales</taxon>
        <taxon>Marasmiineae</taxon>
        <taxon>Marasmiaceae</taxon>
        <taxon>Moniliophthora</taxon>
    </lineage>
</organism>
<gene>
    <name evidence="1" type="ORF">Moror_6264</name>
</gene>
<dbReference type="OrthoDB" id="2840428at2759"/>
<dbReference type="HOGENOM" id="CLU_180191_1_0_1"/>
<protein>
    <submittedName>
        <fullName evidence="1">Uncharacterized protein</fullName>
    </submittedName>
</protein>
<reference evidence="1 2" key="1">
    <citation type="journal article" date="2014" name="BMC Genomics">
        <title>Genome and secretome analysis of the hemibiotrophic fungal pathogen, Moniliophthora roreri, which causes frosty pod rot disease of cacao: mechanisms of the biotrophic and necrotrophic phases.</title>
        <authorList>
            <person name="Meinhardt L.W."/>
            <person name="Costa G.G.L."/>
            <person name="Thomazella D.P.T."/>
            <person name="Teixeira P.J.P.L."/>
            <person name="Carazzolle M.F."/>
            <person name="Schuster S.C."/>
            <person name="Carlson J.E."/>
            <person name="Guiltinan M.J."/>
            <person name="Mieczkowski P."/>
            <person name="Farmer A."/>
            <person name="Ramaraj T."/>
            <person name="Crozier J."/>
            <person name="Davis R.E."/>
            <person name="Shao J."/>
            <person name="Melnick R.L."/>
            <person name="Pereira G.A.G."/>
            <person name="Bailey B.A."/>
        </authorList>
    </citation>
    <scope>NUCLEOTIDE SEQUENCE [LARGE SCALE GENOMIC DNA]</scope>
    <source>
        <strain evidence="1 2">MCA 2997</strain>
    </source>
</reference>
<dbReference type="EMBL" id="AWSO01000034">
    <property type="protein sequence ID" value="ESK97181.1"/>
    <property type="molecule type" value="Genomic_DNA"/>
</dbReference>
<dbReference type="Proteomes" id="UP000017559">
    <property type="component" value="Unassembled WGS sequence"/>
</dbReference>
<sequence>MCRNDSEGIKYGCGHYVKTRDVRKIDCGRPDCTLSSRHPRHCNSPDCAIYYGPDRTETITHTTEQYCQHCDEWYKPNLRRH</sequence>
<name>V2XWF9_MONRO</name>
<dbReference type="AlphaFoldDB" id="V2XWF9"/>
<comment type="caution">
    <text evidence="1">The sequence shown here is derived from an EMBL/GenBank/DDBJ whole genome shotgun (WGS) entry which is preliminary data.</text>
</comment>
<dbReference type="KEGG" id="mrr:Moror_6264"/>
<evidence type="ECO:0000313" key="2">
    <source>
        <dbReference type="Proteomes" id="UP000017559"/>
    </source>
</evidence>
<accession>V2XWF9</accession>